<keyword evidence="3" id="KW-1185">Reference proteome</keyword>
<dbReference type="Gramene" id="PHT68014">
    <property type="protein sequence ID" value="PHT68014"/>
    <property type="gene ID" value="T459_27501"/>
</dbReference>
<dbReference type="AlphaFoldDB" id="A0A2G2YE38"/>
<protein>
    <submittedName>
        <fullName evidence="2">Uncharacterized protein</fullName>
    </submittedName>
</protein>
<name>A0A2G2YE38_CAPAN</name>
<gene>
    <name evidence="2" type="ORF">T459_27501</name>
</gene>
<reference evidence="2 3" key="2">
    <citation type="journal article" date="2017" name="Genome Biol.">
        <title>New reference genome sequences of hot pepper reveal the massive evolution of plant disease-resistance genes by retroduplication.</title>
        <authorList>
            <person name="Kim S."/>
            <person name="Park J."/>
            <person name="Yeom S.I."/>
            <person name="Kim Y.M."/>
            <person name="Seo E."/>
            <person name="Kim K.T."/>
            <person name="Kim M.S."/>
            <person name="Lee J.M."/>
            <person name="Cheong K."/>
            <person name="Shin H.S."/>
            <person name="Kim S.B."/>
            <person name="Han K."/>
            <person name="Lee J."/>
            <person name="Park M."/>
            <person name="Lee H.A."/>
            <person name="Lee H.Y."/>
            <person name="Lee Y."/>
            <person name="Oh S."/>
            <person name="Lee J.H."/>
            <person name="Choi E."/>
            <person name="Choi E."/>
            <person name="Lee S.E."/>
            <person name="Jeon J."/>
            <person name="Kim H."/>
            <person name="Choi G."/>
            <person name="Song H."/>
            <person name="Lee J."/>
            <person name="Lee S.C."/>
            <person name="Kwon J.K."/>
            <person name="Lee H.Y."/>
            <person name="Koo N."/>
            <person name="Hong Y."/>
            <person name="Kim R.W."/>
            <person name="Kang W.H."/>
            <person name="Huh J.H."/>
            <person name="Kang B.C."/>
            <person name="Yang T.J."/>
            <person name="Lee Y.H."/>
            <person name="Bennetzen J.L."/>
            <person name="Choi D."/>
        </authorList>
    </citation>
    <scope>NUCLEOTIDE SEQUENCE [LARGE SCALE GENOMIC DNA]</scope>
    <source>
        <strain evidence="3">cv. CM334</strain>
    </source>
</reference>
<reference evidence="2 3" key="1">
    <citation type="journal article" date="2014" name="Nat. Genet.">
        <title>Genome sequence of the hot pepper provides insights into the evolution of pungency in Capsicum species.</title>
        <authorList>
            <person name="Kim S."/>
            <person name="Park M."/>
            <person name="Yeom S.I."/>
            <person name="Kim Y.M."/>
            <person name="Lee J.M."/>
            <person name="Lee H.A."/>
            <person name="Seo E."/>
            <person name="Choi J."/>
            <person name="Cheong K."/>
            <person name="Kim K.T."/>
            <person name="Jung K."/>
            <person name="Lee G.W."/>
            <person name="Oh S.K."/>
            <person name="Bae C."/>
            <person name="Kim S.B."/>
            <person name="Lee H.Y."/>
            <person name="Kim S.Y."/>
            <person name="Kim M.S."/>
            <person name="Kang B.C."/>
            <person name="Jo Y.D."/>
            <person name="Yang H.B."/>
            <person name="Jeong H.J."/>
            <person name="Kang W.H."/>
            <person name="Kwon J.K."/>
            <person name="Shin C."/>
            <person name="Lim J.Y."/>
            <person name="Park J.H."/>
            <person name="Huh J.H."/>
            <person name="Kim J.S."/>
            <person name="Kim B.D."/>
            <person name="Cohen O."/>
            <person name="Paran I."/>
            <person name="Suh M.C."/>
            <person name="Lee S.B."/>
            <person name="Kim Y.K."/>
            <person name="Shin Y."/>
            <person name="Noh S.J."/>
            <person name="Park J."/>
            <person name="Seo Y.S."/>
            <person name="Kwon S.Y."/>
            <person name="Kim H.A."/>
            <person name="Park J.M."/>
            <person name="Kim H.J."/>
            <person name="Choi S.B."/>
            <person name="Bosland P.W."/>
            <person name="Reeves G."/>
            <person name="Jo S.H."/>
            <person name="Lee B.W."/>
            <person name="Cho H.T."/>
            <person name="Choi H.S."/>
            <person name="Lee M.S."/>
            <person name="Yu Y."/>
            <person name="Do Choi Y."/>
            <person name="Park B.S."/>
            <person name="van Deynze A."/>
            <person name="Ashrafi H."/>
            <person name="Hill T."/>
            <person name="Kim W.T."/>
            <person name="Pai H.S."/>
            <person name="Ahn H.K."/>
            <person name="Yeam I."/>
            <person name="Giovannoni J.J."/>
            <person name="Rose J.K."/>
            <person name="Sorensen I."/>
            <person name="Lee S.J."/>
            <person name="Kim R.W."/>
            <person name="Choi I.Y."/>
            <person name="Choi B.S."/>
            <person name="Lim J.S."/>
            <person name="Lee Y.H."/>
            <person name="Choi D."/>
        </authorList>
    </citation>
    <scope>NUCLEOTIDE SEQUENCE [LARGE SCALE GENOMIC DNA]</scope>
    <source>
        <strain evidence="3">cv. CM334</strain>
    </source>
</reference>
<evidence type="ECO:0000313" key="2">
    <source>
        <dbReference type="EMBL" id="PHT68014.1"/>
    </source>
</evidence>
<evidence type="ECO:0000313" key="3">
    <source>
        <dbReference type="Proteomes" id="UP000222542"/>
    </source>
</evidence>
<organism evidence="2 3">
    <name type="scientific">Capsicum annuum</name>
    <name type="common">Capsicum pepper</name>
    <dbReference type="NCBI Taxonomy" id="4072"/>
    <lineage>
        <taxon>Eukaryota</taxon>
        <taxon>Viridiplantae</taxon>
        <taxon>Streptophyta</taxon>
        <taxon>Embryophyta</taxon>
        <taxon>Tracheophyta</taxon>
        <taxon>Spermatophyta</taxon>
        <taxon>Magnoliopsida</taxon>
        <taxon>eudicotyledons</taxon>
        <taxon>Gunneridae</taxon>
        <taxon>Pentapetalae</taxon>
        <taxon>asterids</taxon>
        <taxon>lamiids</taxon>
        <taxon>Solanales</taxon>
        <taxon>Solanaceae</taxon>
        <taxon>Solanoideae</taxon>
        <taxon>Capsiceae</taxon>
        <taxon>Capsicum</taxon>
    </lineage>
</organism>
<accession>A0A2G2YE38</accession>
<evidence type="ECO:0000256" key="1">
    <source>
        <dbReference type="SAM" id="Coils"/>
    </source>
</evidence>
<dbReference type="STRING" id="4072.A0A2G2YE38"/>
<sequence>MVTVAQLNEDIIRVQKFIGMTNELTQTEGVIDLVTQIKALKEDLAFLRAQYDERSIELLSSCDALMSVVQDQGKVMEDLQMEMMVLQCAVAASRKTHESSSKVKIPEPKPFGSARSTKELENFLWDIDQYIIAARVTEIDKLNITTMYLTGDTKLWWCTRNTDDESDGCPKIDTWDDMKKERGINSLLAMPHGFLETS</sequence>
<keyword evidence="1" id="KW-0175">Coiled coil</keyword>
<dbReference type="Proteomes" id="UP000222542">
    <property type="component" value="Unassembled WGS sequence"/>
</dbReference>
<dbReference type="EMBL" id="AYRZ02000011">
    <property type="protein sequence ID" value="PHT68014.1"/>
    <property type="molecule type" value="Genomic_DNA"/>
</dbReference>
<comment type="caution">
    <text evidence="2">The sequence shown here is derived from an EMBL/GenBank/DDBJ whole genome shotgun (WGS) entry which is preliminary data.</text>
</comment>
<feature type="coiled-coil region" evidence="1">
    <location>
        <begin position="30"/>
        <end position="57"/>
    </location>
</feature>
<proteinExistence type="predicted"/>